<reference evidence="2 3" key="1">
    <citation type="submission" date="2022-11" db="EMBL/GenBank/DDBJ databases">
        <title>Spartinivicinus poritis sp. nov., isolated from scleractinian coral Porites lutea.</title>
        <authorList>
            <person name="Zhang G."/>
            <person name="Cai L."/>
            <person name="Wei Q."/>
        </authorList>
    </citation>
    <scope>NUCLEOTIDE SEQUENCE [LARGE SCALE GENOMIC DNA]</scope>
    <source>
        <strain evidence="2 3">A2-2</strain>
    </source>
</reference>
<proteinExistence type="predicted"/>
<dbReference type="Gene3D" id="2.30.30.40">
    <property type="entry name" value="SH3 Domains"/>
    <property type="match status" value="1"/>
</dbReference>
<comment type="caution">
    <text evidence="2">The sequence shown here is derived from an EMBL/GenBank/DDBJ whole genome shotgun (WGS) entry which is preliminary data.</text>
</comment>
<organism evidence="2 3">
    <name type="scientific">Spartinivicinus poritis</name>
    <dbReference type="NCBI Taxonomy" id="2994640"/>
    <lineage>
        <taxon>Bacteria</taxon>
        <taxon>Pseudomonadati</taxon>
        <taxon>Pseudomonadota</taxon>
        <taxon>Gammaproteobacteria</taxon>
        <taxon>Oceanospirillales</taxon>
        <taxon>Zooshikellaceae</taxon>
        <taxon>Spartinivicinus</taxon>
    </lineage>
</organism>
<accession>A0ABT5UJT8</accession>
<dbReference type="Proteomes" id="UP001528823">
    <property type="component" value="Unassembled WGS sequence"/>
</dbReference>
<dbReference type="Pfam" id="PF08239">
    <property type="entry name" value="SH3_3"/>
    <property type="match status" value="1"/>
</dbReference>
<evidence type="ECO:0000259" key="1">
    <source>
        <dbReference type="Pfam" id="PF08239"/>
    </source>
</evidence>
<dbReference type="EMBL" id="JAPMOU010000058">
    <property type="protein sequence ID" value="MDE1465299.1"/>
    <property type="molecule type" value="Genomic_DNA"/>
</dbReference>
<dbReference type="RefSeq" id="WP_274691608.1">
    <property type="nucleotide sequence ID" value="NZ_JAPMOU010000058.1"/>
</dbReference>
<evidence type="ECO:0000313" key="3">
    <source>
        <dbReference type="Proteomes" id="UP001528823"/>
    </source>
</evidence>
<protein>
    <submittedName>
        <fullName evidence="2">SH3 domain-containing protein</fullName>
    </submittedName>
</protein>
<feature type="domain" description="SH3b" evidence="1">
    <location>
        <begin position="38"/>
        <end position="90"/>
    </location>
</feature>
<sequence>MIQIKSLLTCLIVLLDWFAVLNVYAADYIKVKGVESNDVLNIRASASAKAEIIGIIPAEEQCIVNLGCENSWCRVDYKDNKGWVASKYIQAQNCRLVSTSQERQQSFLTIPVMSSLPILKAEGQISEINQSAVDFSLEIAGDFDEAKEQLIYQQNNSPESTAKTIVTIIRDGFLDDSARGERWEIKLMRQHTGKWQTYSVTKAHRCWPGRGHEFYSKEPCN</sequence>
<keyword evidence="3" id="KW-1185">Reference proteome</keyword>
<dbReference type="InterPro" id="IPR003646">
    <property type="entry name" value="SH3-like_bac-type"/>
</dbReference>
<gene>
    <name evidence="2" type="ORF">ORQ98_25365</name>
</gene>
<evidence type="ECO:0000313" key="2">
    <source>
        <dbReference type="EMBL" id="MDE1465299.1"/>
    </source>
</evidence>
<name>A0ABT5UJT8_9GAMM</name>